<evidence type="ECO:0000259" key="1">
    <source>
        <dbReference type="Pfam" id="PF01850"/>
    </source>
</evidence>
<gene>
    <name evidence="2" type="ORF">GCM10025751_22890</name>
</gene>
<organism evidence="2 3">
    <name type="scientific">Haladaptatus pallidirubidus</name>
    <dbReference type="NCBI Taxonomy" id="1008152"/>
    <lineage>
        <taxon>Archaea</taxon>
        <taxon>Methanobacteriati</taxon>
        <taxon>Methanobacteriota</taxon>
        <taxon>Stenosarchaea group</taxon>
        <taxon>Halobacteria</taxon>
        <taxon>Halobacteriales</taxon>
        <taxon>Haladaptataceae</taxon>
        <taxon>Haladaptatus</taxon>
    </lineage>
</organism>
<dbReference type="GO" id="GO:0016075">
    <property type="term" value="P:rRNA catabolic process"/>
    <property type="evidence" value="ECO:0007669"/>
    <property type="project" value="TreeGrafter"/>
</dbReference>
<dbReference type="EMBL" id="BAABKX010000007">
    <property type="protein sequence ID" value="GAA5049731.1"/>
    <property type="molecule type" value="Genomic_DNA"/>
</dbReference>
<feature type="domain" description="PIN" evidence="1">
    <location>
        <begin position="8"/>
        <end position="135"/>
    </location>
</feature>
<dbReference type="SUPFAM" id="SSF88723">
    <property type="entry name" value="PIN domain-like"/>
    <property type="match status" value="1"/>
</dbReference>
<dbReference type="InterPro" id="IPR039018">
    <property type="entry name" value="VapC20-like"/>
</dbReference>
<dbReference type="InterPro" id="IPR002716">
    <property type="entry name" value="PIN_dom"/>
</dbReference>
<dbReference type="Pfam" id="PF01850">
    <property type="entry name" value="PIN"/>
    <property type="match status" value="1"/>
</dbReference>
<dbReference type="Gene3D" id="3.40.50.1010">
    <property type="entry name" value="5'-nuclease"/>
    <property type="match status" value="1"/>
</dbReference>
<dbReference type="RefSeq" id="WP_227777345.1">
    <property type="nucleotide sequence ID" value="NZ_BAABKX010000007.1"/>
</dbReference>
<dbReference type="Proteomes" id="UP001501729">
    <property type="component" value="Unassembled WGS sequence"/>
</dbReference>
<sequence>MSRPLPLFVDTGGLYAAFDEDDVNHEQANTVFDGIEAGEYGPVFTSWYVLSEFSTLMLYQIGHTAAVEALSTVRQSQTFNILPVGKQTFDAACEEFERFDDQQISIVDQTSAVLAREHGIEHLFAFDSDFSTMGFERVPVDTEA</sequence>
<evidence type="ECO:0000313" key="2">
    <source>
        <dbReference type="EMBL" id="GAA5049731.1"/>
    </source>
</evidence>
<keyword evidence="3" id="KW-1185">Reference proteome</keyword>
<dbReference type="GO" id="GO:0004521">
    <property type="term" value="F:RNA endonuclease activity"/>
    <property type="evidence" value="ECO:0007669"/>
    <property type="project" value="InterPro"/>
</dbReference>
<accession>A0AAV3UGX2</accession>
<comment type="caution">
    <text evidence="2">The sequence shown here is derived from an EMBL/GenBank/DDBJ whole genome shotgun (WGS) entry which is preliminary data.</text>
</comment>
<dbReference type="GeneID" id="68615457"/>
<dbReference type="AlphaFoldDB" id="A0AAV3UGX2"/>
<protein>
    <submittedName>
        <fullName evidence="2">Type II toxin-antitoxin system VapC family toxin</fullName>
    </submittedName>
</protein>
<evidence type="ECO:0000313" key="3">
    <source>
        <dbReference type="Proteomes" id="UP001501729"/>
    </source>
</evidence>
<dbReference type="InterPro" id="IPR029060">
    <property type="entry name" value="PIN-like_dom_sf"/>
</dbReference>
<proteinExistence type="predicted"/>
<dbReference type="PANTHER" id="PTHR42188">
    <property type="entry name" value="23S RRNA-SPECIFIC ENDONUCLEASE VAPC20"/>
    <property type="match status" value="1"/>
</dbReference>
<name>A0AAV3UGX2_9EURY</name>
<reference evidence="2 3" key="1">
    <citation type="journal article" date="2019" name="Int. J. Syst. Evol. Microbiol.">
        <title>The Global Catalogue of Microorganisms (GCM) 10K type strain sequencing project: providing services to taxonomists for standard genome sequencing and annotation.</title>
        <authorList>
            <consortium name="The Broad Institute Genomics Platform"/>
            <consortium name="The Broad Institute Genome Sequencing Center for Infectious Disease"/>
            <person name="Wu L."/>
            <person name="Ma J."/>
        </authorList>
    </citation>
    <scope>NUCLEOTIDE SEQUENCE [LARGE SCALE GENOMIC DNA]</scope>
    <source>
        <strain evidence="2 3">JCM 17504</strain>
    </source>
</reference>
<dbReference type="PANTHER" id="PTHR42188:SF1">
    <property type="entry name" value="23S RRNA-SPECIFIC ENDONUCLEASE VAPC20"/>
    <property type="match status" value="1"/>
</dbReference>